<proteinExistence type="predicted"/>
<evidence type="ECO:0000313" key="3">
    <source>
        <dbReference type="Proteomes" id="UP000234748"/>
    </source>
</evidence>
<evidence type="ECO:0000313" key="2">
    <source>
        <dbReference type="EMBL" id="PLT28907.1"/>
    </source>
</evidence>
<evidence type="ECO:0000256" key="1">
    <source>
        <dbReference type="SAM" id="Phobius"/>
    </source>
</evidence>
<keyword evidence="1" id="KW-0472">Membrane</keyword>
<keyword evidence="1" id="KW-0812">Transmembrane</keyword>
<protein>
    <submittedName>
        <fullName evidence="2">Uncharacterized protein</fullName>
    </submittedName>
</protein>
<keyword evidence="1" id="KW-1133">Transmembrane helix</keyword>
<dbReference type="Proteomes" id="UP000234748">
    <property type="component" value="Unassembled WGS sequence"/>
</dbReference>
<feature type="transmembrane region" description="Helical" evidence="1">
    <location>
        <begin position="156"/>
        <end position="176"/>
    </location>
</feature>
<dbReference type="AlphaFoldDB" id="A0A2N5M3H2"/>
<accession>A0A2N5M3H2</accession>
<reference evidence="2 3" key="1">
    <citation type="submission" date="2017-11" db="EMBL/GenBank/DDBJ databases">
        <title>Comparitive Functional Genomics of Dry Heat Resistant strains isolated from the Viking Spacecraft.</title>
        <authorList>
            <person name="Seuylemezian A."/>
            <person name="Cooper K."/>
            <person name="Vaishampayan P."/>
        </authorList>
    </citation>
    <scope>NUCLEOTIDE SEQUENCE [LARGE SCALE GENOMIC DNA]</scope>
    <source>
        <strain evidence="2 3">V1-29</strain>
    </source>
</reference>
<sequence length="194" mass="21988">MVSMLVLMIHTRAYASKWIPMSPQEVIEESVLTVIGTYDFSCKPNTSEFVFEGYPFEVTKVFKGDSPESTLAAIDIHNTGGAKEFQAEGGKFLLFLERRKDVDFLVPIRGLNGMIQVVDEKTEDAYDDIFFDSILKAPFKEPIPGSVKSTSQDNSMLIFLSTSFMADVFIFFLIYWDLRNRPAKVRLAQAFILL</sequence>
<name>A0A2N5M3H2_9BACI</name>
<organism evidence="2 3">
    <name type="scientific">Peribacillus deserti</name>
    <dbReference type="NCBI Taxonomy" id="673318"/>
    <lineage>
        <taxon>Bacteria</taxon>
        <taxon>Bacillati</taxon>
        <taxon>Bacillota</taxon>
        <taxon>Bacilli</taxon>
        <taxon>Bacillales</taxon>
        <taxon>Bacillaceae</taxon>
        <taxon>Peribacillus</taxon>
    </lineage>
</organism>
<dbReference type="EMBL" id="PGUY01000050">
    <property type="protein sequence ID" value="PLT28907.1"/>
    <property type="molecule type" value="Genomic_DNA"/>
</dbReference>
<gene>
    <name evidence="2" type="ORF">CUU66_16300</name>
</gene>
<keyword evidence="3" id="KW-1185">Reference proteome</keyword>
<comment type="caution">
    <text evidence="2">The sequence shown here is derived from an EMBL/GenBank/DDBJ whole genome shotgun (WGS) entry which is preliminary data.</text>
</comment>